<dbReference type="AlphaFoldDB" id="A0AAV2MVX1"/>
<comment type="caution">
    <text evidence="1">The sequence shown here is derived from an EMBL/GenBank/DDBJ whole genome shotgun (WGS) entry which is preliminary data.</text>
</comment>
<keyword evidence="2" id="KW-1185">Reference proteome</keyword>
<proteinExistence type="predicted"/>
<protein>
    <submittedName>
        <fullName evidence="1">Uncharacterized protein</fullName>
    </submittedName>
</protein>
<accession>A0AAV2MVX1</accession>
<evidence type="ECO:0000313" key="2">
    <source>
        <dbReference type="Proteomes" id="UP001497644"/>
    </source>
</evidence>
<organism evidence="1 2">
    <name type="scientific">Lasius platythorax</name>
    <dbReference type="NCBI Taxonomy" id="488582"/>
    <lineage>
        <taxon>Eukaryota</taxon>
        <taxon>Metazoa</taxon>
        <taxon>Ecdysozoa</taxon>
        <taxon>Arthropoda</taxon>
        <taxon>Hexapoda</taxon>
        <taxon>Insecta</taxon>
        <taxon>Pterygota</taxon>
        <taxon>Neoptera</taxon>
        <taxon>Endopterygota</taxon>
        <taxon>Hymenoptera</taxon>
        <taxon>Apocrita</taxon>
        <taxon>Aculeata</taxon>
        <taxon>Formicoidea</taxon>
        <taxon>Formicidae</taxon>
        <taxon>Formicinae</taxon>
        <taxon>Lasius</taxon>
        <taxon>Lasius</taxon>
    </lineage>
</organism>
<evidence type="ECO:0000313" key="1">
    <source>
        <dbReference type="EMBL" id="CAL1671747.1"/>
    </source>
</evidence>
<gene>
    <name evidence="1" type="ORF">LPLAT_LOCUS5173</name>
</gene>
<name>A0AAV2MVX1_9HYME</name>
<dbReference type="EMBL" id="CAXIPU020000424">
    <property type="protein sequence ID" value="CAL1671747.1"/>
    <property type="molecule type" value="Genomic_DNA"/>
</dbReference>
<reference evidence="1" key="1">
    <citation type="submission" date="2024-04" db="EMBL/GenBank/DDBJ databases">
        <authorList>
            <consortium name="Molecular Ecology Group"/>
        </authorList>
    </citation>
    <scope>NUCLEOTIDE SEQUENCE</scope>
</reference>
<dbReference type="Proteomes" id="UP001497644">
    <property type="component" value="Unassembled WGS sequence"/>
</dbReference>
<sequence length="100" mass="11430">MEEVLLPNEDEQRQLLPENLQLIKKMDAIWMLSHALKIPNTPMWVGFNSRIIEDINVSKQTICYLTPINVSPTNVSVVIKTMKQSQQIANELNQPSIDVT</sequence>